<name>A0ACD6A265_AVESA</name>
<dbReference type="Proteomes" id="UP001732700">
    <property type="component" value="Chromosome 7C"/>
</dbReference>
<evidence type="ECO:0000313" key="1">
    <source>
        <dbReference type="EnsemblPlants" id="AVESA.00010b.r2.7CG0658950.1.CDS"/>
    </source>
</evidence>
<keyword evidence="2" id="KW-1185">Reference proteome</keyword>
<reference evidence="1" key="1">
    <citation type="submission" date="2021-05" db="EMBL/GenBank/DDBJ databases">
        <authorList>
            <person name="Scholz U."/>
            <person name="Mascher M."/>
            <person name="Fiebig A."/>
        </authorList>
    </citation>
    <scope>NUCLEOTIDE SEQUENCE [LARGE SCALE GENOMIC DNA]</scope>
</reference>
<evidence type="ECO:0000313" key="2">
    <source>
        <dbReference type="Proteomes" id="UP001732700"/>
    </source>
</evidence>
<organism evidence="1 2">
    <name type="scientific">Avena sativa</name>
    <name type="common">Oat</name>
    <dbReference type="NCBI Taxonomy" id="4498"/>
    <lineage>
        <taxon>Eukaryota</taxon>
        <taxon>Viridiplantae</taxon>
        <taxon>Streptophyta</taxon>
        <taxon>Embryophyta</taxon>
        <taxon>Tracheophyta</taxon>
        <taxon>Spermatophyta</taxon>
        <taxon>Magnoliopsida</taxon>
        <taxon>Liliopsida</taxon>
        <taxon>Poales</taxon>
        <taxon>Poaceae</taxon>
        <taxon>BOP clade</taxon>
        <taxon>Pooideae</taxon>
        <taxon>Poodae</taxon>
        <taxon>Poeae</taxon>
        <taxon>Poeae Chloroplast Group 1 (Aveneae type)</taxon>
        <taxon>Aveninae</taxon>
        <taxon>Avena</taxon>
    </lineage>
</organism>
<proteinExistence type="predicted"/>
<protein>
    <submittedName>
        <fullName evidence="1">Uncharacterized protein</fullName>
    </submittedName>
</protein>
<reference evidence="1" key="2">
    <citation type="submission" date="2025-09" db="UniProtKB">
        <authorList>
            <consortium name="EnsemblPlants"/>
        </authorList>
    </citation>
    <scope>IDENTIFICATION</scope>
</reference>
<accession>A0ACD6A265</accession>
<dbReference type="EnsemblPlants" id="AVESA.00010b.r2.7CG0658950.1">
    <property type="protein sequence ID" value="AVESA.00010b.r2.7CG0658950.1.CDS"/>
    <property type="gene ID" value="AVESA.00010b.r2.7CG0658950"/>
</dbReference>
<sequence length="318" mass="35131">MLLTMAPSGYFCDFCPPATSFTSTGESIQVSFHAARPPQVSHFCVFCPDLGPAGFVVPPKVVSADSDLVLFRVSVCPQLRFTPRACDYFLYRAHPRSPSLHLLPHPYPSRFSDREAALLSLGNEYAVAALRRRYPKNNENVALTKEFNLYLYRSMWRLAWSAGSTSGAASSSAMCSRRIPSLSTYHCRCRRGGTGDSTTDAAPTSSGTSLSACLKIPSSTSRWKTHPERLLPRMRSADDDKPSESEETLPAHLVAFPTISMDDDVVYLLYKAYCTGQTDVVIAVDMRKKILQGFAELVAGKDFTFTRNCASEISKYLC</sequence>